<evidence type="ECO:0000313" key="1">
    <source>
        <dbReference type="EMBL" id="TKJ36593.1"/>
    </source>
</evidence>
<sequence>MSHSAKKAEVKRMLESFNAKPSSSTKTKLSENDKLLDKVAKEEFERDQRIKQVSWNKLNNKMVGC</sequence>
<dbReference type="AlphaFoldDB" id="A0A532UNV3"/>
<protein>
    <submittedName>
        <fullName evidence="1">Uncharacterized protein</fullName>
    </submittedName>
</protein>
<evidence type="ECO:0000313" key="2">
    <source>
        <dbReference type="Proteomes" id="UP000319619"/>
    </source>
</evidence>
<comment type="caution">
    <text evidence="1">The sequence shown here is derived from an EMBL/GenBank/DDBJ whole genome shotgun (WGS) entry which is preliminary data.</text>
</comment>
<accession>A0A532UNV3</accession>
<dbReference type="Proteomes" id="UP000319619">
    <property type="component" value="Unassembled WGS sequence"/>
</dbReference>
<gene>
    <name evidence="1" type="ORF">CEE37_15040</name>
</gene>
<proteinExistence type="predicted"/>
<organism evidence="1 2">
    <name type="scientific">candidate division LCP-89 bacterium B3_LCP</name>
    <dbReference type="NCBI Taxonomy" id="2012998"/>
    <lineage>
        <taxon>Bacteria</taxon>
        <taxon>Pseudomonadati</taxon>
        <taxon>Bacteria division LCP-89</taxon>
    </lineage>
</organism>
<reference evidence="1 2" key="1">
    <citation type="submission" date="2017-06" db="EMBL/GenBank/DDBJ databases">
        <title>Novel microbial phyla capable of carbon fixation and sulfur reduction in deep-sea sediments.</title>
        <authorList>
            <person name="Huang J."/>
            <person name="Baker B."/>
            <person name="Wang Y."/>
        </authorList>
    </citation>
    <scope>NUCLEOTIDE SEQUENCE [LARGE SCALE GENOMIC DNA]</scope>
    <source>
        <strain evidence="1">B3_LCP</strain>
    </source>
</reference>
<dbReference type="EMBL" id="NJBN01000016">
    <property type="protein sequence ID" value="TKJ36593.1"/>
    <property type="molecule type" value="Genomic_DNA"/>
</dbReference>
<name>A0A532UNV3_UNCL8</name>